<comment type="caution">
    <text evidence="7">The sequence shown here is derived from an EMBL/GenBank/DDBJ whole genome shotgun (WGS) entry which is preliminary data.</text>
</comment>
<dbReference type="InterPro" id="IPR015373">
    <property type="entry name" value="Interferon/interleukin_rcp_dom"/>
</dbReference>
<evidence type="ECO:0000256" key="3">
    <source>
        <dbReference type="ARBA" id="ARBA00023157"/>
    </source>
</evidence>
<evidence type="ECO:0000259" key="5">
    <source>
        <dbReference type="Pfam" id="PF01108"/>
    </source>
</evidence>
<evidence type="ECO:0000256" key="2">
    <source>
        <dbReference type="ARBA" id="ARBA00022729"/>
    </source>
</evidence>
<evidence type="ECO:0000256" key="4">
    <source>
        <dbReference type="ARBA" id="ARBA00023170"/>
    </source>
</evidence>
<dbReference type="Pfam" id="PF01108">
    <property type="entry name" value="Tissue_fac"/>
    <property type="match status" value="1"/>
</dbReference>
<dbReference type="OrthoDB" id="10007376at2759"/>
<dbReference type="Pfam" id="PF09294">
    <property type="entry name" value="Interfer-bind"/>
    <property type="match status" value="1"/>
</dbReference>
<accession>A0A9D3LJ09</accession>
<dbReference type="InterPro" id="IPR050650">
    <property type="entry name" value="Type-II_Cytokine-TF_Rcpt"/>
</dbReference>
<evidence type="ECO:0000256" key="1">
    <source>
        <dbReference type="ARBA" id="ARBA00005399"/>
    </source>
</evidence>
<organism evidence="7 8">
    <name type="scientific">Anguilla anguilla</name>
    <name type="common">European freshwater eel</name>
    <name type="synonym">Muraena anguilla</name>
    <dbReference type="NCBI Taxonomy" id="7936"/>
    <lineage>
        <taxon>Eukaryota</taxon>
        <taxon>Metazoa</taxon>
        <taxon>Chordata</taxon>
        <taxon>Craniata</taxon>
        <taxon>Vertebrata</taxon>
        <taxon>Euteleostomi</taxon>
        <taxon>Actinopterygii</taxon>
        <taxon>Neopterygii</taxon>
        <taxon>Teleostei</taxon>
        <taxon>Anguilliformes</taxon>
        <taxon>Anguillidae</taxon>
        <taxon>Anguilla</taxon>
    </lineage>
</organism>
<keyword evidence="8" id="KW-1185">Reference proteome</keyword>
<dbReference type="AlphaFoldDB" id="A0A9D3LJ09"/>
<evidence type="ECO:0000259" key="6">
    <source>
        <dbReference type="Pfam" id="PF09294"/>
    </source>
</evidence>
<keyword evidence="4" id="KW-0675">Receptor</keyword>
<name>A0A9D3LJ09_ANGAN</name>
<evidence type="ECO:0008006" key="9">
    <source>
        <dbReference type="Google" id="ProtNLM"/>
    </source>
</evidence>
<keyword evidence="2" id="KW-0732">Signal</keyword>
<dbReference type="GO" id="GO:0004896">
    <property type="term" value="F:cytokine receptor activity"/>
    <property type="evidence" value="ECO:0007669"/>
    <property type="project" value="TreeGrafter"/>
</dbReference>
<feature type="domain" description="Fibronectin type-III" evidence="5">
    <location>
        <begin position="44"/>
        <end position="136"/>
    </location>
</feature>
<dbReference type="GO" id="GO:0005886">
    <property type="term" value="C:plasma membrane"/>
    <property type="evidence" value="ECO:0007669"/>
    <property type="project" value="TreeGrafter"/>
</dbReference>
<dbReference type="EMBL" id="JAFIRN010000018">
    <property type="protein sequence ID" value="KAG5831136.1"/>
    <property type="molecule type" value="Genomic_DNA"/>
</dbReference>
<evidence type="ECO:0000313" key="8">
    <source>
        <dbReference type="Proteomes" id="UP001044222"/>
    </source>
</evidence>
<gene>
    <name evidence="7" type="ORF">ANANG_G00300630</name>
</gene>
<dbReference type="InterPro" id="IPR036116">
    <property type="entry name" value="FN3_sf"/>
</dbReference>
<evidence type="ECO:0000313" key="7">
    <source>
        <dbReference type="EMBL" id="KAG5831136.1"/>
    </source>
</evidence>
<dbReference type="OMA" id="SMENYYE"/>
<dbReference type="InterPro" id="IPR003961">
    <property type="entry name" value="FN3_dom"/>
</dbReference>
<proteinExistence type="inferred from homology"/>
<dbReference type="InterPro" id="IPR013783">
    <property type="entry name" value="Ig-like_fold"/>
</dbReference>
<dbReference type="PANTHER" id="PTHR20859">
    <property type="entry name" value="INTERFERON/INTERLEUKIN RECEPTOR"/>
    <property type="match status" value="1"/>
</dbReference>
<dbReference type="Proteomes" id="UP001044222">
    <property type="component" value="Chromosome 18"/>
</dbReference>
<dbReference type="FunFam" id="2.60.40.10:FF:000348">
    <property type="entry name" value="Interleukin 20 receptor subunit alpha"/>
    <property type="match status" value="1"/>
</dbReference>
<dbReference type="SUPFAM" id="SSF49265">
    <property type="entry name" value="Fibronectin type III"/>
    <property type="match status" value="2"/>
</dbReference>
<feature type="domain" description="Interferon/interleukin receptor" evidence="6">
    <location>
        <begin position="148"/>
        <end position="253"/>
    </location>
</feature>
<dbReference type="PANTHER" id="PTHR20859:SF53">
    <property type="entry name" value="INTERLEUKIN-22 RECEPTOR SUBUNIT ALPHA-1"/>
    <property type="match status" value="1"/>
</dbReference>
<keyword evidence="3" id="KW-1015">Disulfide bond</keyword>
<comment type="similarity">
    <text evidence="1">Belongs to the type II cytokine receptor family.</text>
</comment>
<protein>
    <recommendedName>
        <fullName evidence="9">Interleukin 22 receptor subunit alpha 2</fullName>
    </recommendedName>
</protein>
<reference evidence="7" key="1">
    <citation type="submission" date="2021-01" db="EMBL/GenBank/DDBJ databases">
        <title>A chromosome-scale assembly of European eel, Anguilla anguilla.</title>
        <authorList>
            <person name="Henkel C."/>
            <person name="Jong-Raadsen S.A."/>
            <person name="Dufour S."/>
            <person name="Weltzien F.-A."/>
            <person name="Palstra A.P."/>
            <person name="Pelster B."/>
            <person name="Spaink H.P."/>
            <person name="Van Den Thillart G.E."/>
            <person name="Jansen H."/>
            <person name="Zahm M."/>
            <person name="Klopp C."/>
            <person name="Cedric C."/>
            <person name="Louis A."/>
            <person name="Berthelot C."/>
            <person name="Parey E."/>
            <person name="Roest Crollius H."/>
            <person name="Montfort J."/>
            <person name="Robinson-Rechavi M."/>
            <person name="Bucao C."/>
            <person name="Bouchez O."/>
            <person name="Gislard M."/>
            <person name="Lluch J."/>
            <person name="Milhes M."/>
            <person name="Lampietro C."/>
            <person name="Lopez Roques C."/>
            <person name="Donnadieu C."/>
            <person name="Braasch I."/>
            <person name="Desvignes T."/>
            <person name="Postlethwait J."/>
            <person name="Bobe J."/>
            <person name="Guiguen Y."/>
            <person name="Dirks R."/>
        </authorList>
    </citation>
    <scope>NUCLEOTIDE SEQUENCE</scope>
    <source>
        <strain evidence="7">Tag_6206</strain>
        <tissue evidence="7">Liver</tissue>
    </source>
</reference>
<dbReference type="Gene3D" id="2.60.40.10">
    <property type="entry name" value="Immunoglobulins"/>
    <property type="match status" value="2"/>
</dbReference>
<sequence length="253" mass="29001">MNVTVWVAGRGAGDQRGIAADMTIPAALLLLCNVTFSWGLEIPGSADLREDVAPQEVHFESLDYRNVLRWEHHGQSLGNPQYFVQYKIYGEKHWTNATHCQGIRELHCDLSQEMSELREWYYARVQAVLHGAQSSWTLSPRFNSHWETSVSPPKVKMHVTEQGIMVQLRPPSSPYRRRNGSRIAVRKLQRLLYRVYLTHNGIVQEQHDLEGCVRKVLITDLKRRTTYCLQAETHILLLGRRSGKSQAVCVTTP</sequence>